<comment type="caution">
    <text evidence="1">The sequence shown here is derived from an EMBL/GenBank/DDBJ whole genome shotgun (WGS) entry which is preliminary data.</text>
</comment>
<dbReference type="InterPro" id="IPR042099">
    <property type="entry name" value="ANL_N_sf"/>
</dbReference>
<dbReference type="InterPro" id="IPR045851">
    <property type="entry name" value="AMP-bd_C_sf"/>
</dbReference>
<dbReference type="SUPFAM" id="SSF56801">
    <property type="entry name" value="Acetyl-CoA synthetase-like"/>
    <property type="match status" value="1"/>
</dbReference>
<name>A0ABT9W1T2_9BACI</name>
<keyword evidence="2" id="KW-1185">Reference proteome</keyword>
<dbReference type="RefSeq" id="WP_307395965.1">
    <property type="nucleotide sequence ID" value="NZ_BAAADK010000046.1"/>
</dbReference>
<reference evidence="1 2" key="1">
    <citation type="submission" date="2023-07" db="EMBL/GenBank/DDBJ databases">
        <title>Genomic Encyclopedia of Type Strains, Phase IV (KMG-IV): sequencing the most valuable type-strain genomes for metagenomic binning, comparative biology and taxonomic classification.</title>
        <authorList>
            <person name="Goeker M."/>
        </authorList>
    </citation>
    <scope>NUCLEOTIDE SEQUENCE [LARGE SCALE GENOMIC DNA]</scope>
    <source>
        <strain evidence="1 2">DSM 12751</strain>
    </source>
</reference>
<proteinExistence type="predicted"/>
<evidence type="ECO:0000313" key="1">
    <source>
        <dbReference type="EMBL" id="MDQ0167193.1"/>
    </source>
</evidence>
<evidence type="ECO:0000313" key="2">
    <source>
        <dbReference type="Proteomes" id="UP001235840"/>
    </source>
</evidence>
<dbReference type="PANTHER" id="PTHR43845:SF1">
    <property type="entry name" value="BLR5969 PROTEIN"/>
    <property type="match status" value="1"/>
</dbReference>
<gene>
    <name evidence="1" type="ORF">J2S11_003118</name>
</gene>
<dbReference type="EMBL" id="JAUSTY010000013">
    <property type="protein sequence ID" value="MDQ0167193.1"/>
    <property type="molecule type" value="Genomic_DNA"/>
</dbReference>
<dbReference type="Gene3D" id="3.30.300.30">
    <property type="match status" value="1"/>
</dbReference>
<protein>
    <submittedName>
        <fullName evidence="1">Phenylacetate-coenzyme A ligase PaaK-like adenylate-forming protein</fullName>
    </submittedName>
</protein>
<dbReference type="Proteomes" id="UP001235840">
    <property type="component" value="Unassembled WGS sequence"/>
</dbReference>
<dbReference type="PANTHER" id="PTHR43845">
    <property type="entry name" value="BLR5969 PROTEIN"/>
    <property type="match status" value="1"/>
</dbReference>
<sequence length="434" mass="49165">MLKPLGETNDIIHLDKLKTVDSLIQFSRQNSSFYSGKFGGCPYVFSTYDDFRSVPFTTSQDLINKIPPYDMLTDSTEEAYVFTSGGTSGQPKLIFITADELKKNIAYHGYGYRRAGITSQDIVGTFGIPGYLTSEFTVYLGLEHTKCMIVPLGIYSDPEKLLYYIRLFNVTTLLVMPSDIIPFIQYLEQTGETLNIAKMIYGGEKMYPSTQQYIQRVLHVQHFGAVYQSMDVGTIGYQCECSEAGEYHIHEDLLFAEFLDDDGSLIGVGEQGELVVTNLNRRLMPVIRYKTNDRVQLLGRGCQCGDRNVKISLLGRKGEYFKIGGEQFTLKAIQNLIERLEGSTGVFQIEITKRDRRDHILLKIEEAGLWKASKLEKESYKQTILHELAKEIPKLMDMQLKGVIHPTDIMFTSRKGLVVSESSGKVIQVCDFRE</sequence>
<organism evidence="1 2">
    <name type="scientific">Caldalkalibacillus horti</name>
    <dbReference type="NCBI Taxonomy" id="77523"/>
    <lineage>
        <taxon>Bacteria</taxon>
        <taxon>Bacillati</taxon>
        <taxon>Bacillota</taxon>
        <taxon>Bacilli</taxon>
        <taxon>Bacillales</taxon>
        <taxon>Bacillaceae</taxon>
        <taxon>Caldalkalibacillus</taxon>
    </lineage>
</organism>
<dbReference type="Gene3D" id="3.40.50.12780">
    <property type="entry name" value="N-terminal domain of ligase-like"/>
    <property type="match status" value="1"/>
</dbReference>
<accession>A0ABT9W1T2</accession>